<proteinExistence type="predicted"/>
<accession>A0A059FLZ0</accession>
<dbReference type="SUPFAM" id="SSF54909">
    <property type="entry name" value="Dimeric alpha+beta barrel"/>
    <property type="match status" value="1"/>
</dbReference>
<dbReference type="Proteomes" id="UP000025171">
    <property type="component" value="Unassembled WGS sequence"/>
</dbReference>
<dbReference type="PIRSF" id="PIRSF007028">
    <property type="entry name" value="UCP007028"/>
    <property type="match status" value="1"/>
</dbReference>
<dbReference type="Gene3D" id="3.30.70.100">
    <property type="match status" value="1"/>
</dbReference>
<organism evidence="1 2">
    <name type="scientific">Hyphomonas johnsonii MHS-2</name>
    <dbReference type="NCBI Taxonomy" id="1280950"/>
    <lineage>
        <taxon>Bacteria</taxon>
        <taxon>Pseudomonadati</taxon>
        <taxon>Pseudomonadota</taxon>
        <taxon>Alphaproteobacteria</taxon>
        <taxon>Hyphomonadales</taxon>
        <taxon>Hyphomonadaceae</taxon>
        <taxon>Hyphomonas</taxon>
    </lineage>
</organism>
<dbReference type="Pfam" id="PF07237">
    <property type="entry name" value="DUF1428"/>
    <property type="match status" value="1"/>
</dbReference>
<dbReference type="PATRIC" id="fig|1280950.3.peg.2263"/>
<dbReference type="InterPro" id="IPR009874">
    <property type="entry name" value="DUF1428"/>
</dbReference>
<keyword evidence="2" id="KW-1185">Reference proteome</keyword>
<dbReference type="AlphaFoldDB" id="A0A059FLZ0"/>
<name>A0A059FLZ0_9PROT</name>
<dbReference type="InterPro" id="IPR011008">
    <property type="entry name" value="Dimeric_a/b-barrel"/>
</dbReference>
<dbReference type="STRING" id="1280950.HJO_11302"/>
<evidence type="ECO:0000313" key="1">
    <source>
        <dbReference type="EMBL" id="KCZ91700.1"/>
    </source>
</evidence>
<dbReference type="OrthoDB" id="9792392at2"/>
<comment type="caution">
    <text evidence="1">The sequence shown here is derived from an EMBL/GenBank/DDBJ whole genome shotgun (WGS) entry which is preliminary data.</text>
</comment>
<evidence type="ECO:0000313" key="2">
    <source>
        <dbReference type="Proteomes" id="UP000025171"/>
    </source>
</evidence>
<dbReference type="EMBL" id="ARYK01000005">
    <property type="protein sequence ID" value="KCZ91700.1"/>
    <property type="molecule type" value="Genomic_DNA"/>
</dbReference>
<dbReference type="RefSeq" id="WP_035616967.1">
    <property type="nucleotide sequence ID" value="NZ_ARYK01000005.1"/>
</dbReference>
<dbReference type="eggNOG" id="COG5507">
    <property type="taxonomic scope" value="Bacteria"/>
</dbReference>
<reference evidence="1 2" key="1">
    <citation type="journal article" date="2014" name="Antonie Van Leeuwenhoek">
        <title>Hyphomonas beringensis sp. nov. and Hyphomonas chukchiensis sp. nov., isolated from surface seawater of the Bering Sea and Chukchi Sea.</title>
        <authorList>
            <person name="Li C."/>
            <person name="Lai Q."/>
            <person name="Li G."/>
            <person name="Dong C."/>
            <person name="Wang J."/>
            <person name="Liao Y."/>
            <person name="Shao Z."/>
        </authorList>
    </citation>
    <scope>NUCLEOTIDE SEQUENCE [LARGE SCALE GENOMIC DNA]</scope>
    <source>
        <strain evidence="1 2">MHS-2</strain>
    </source>
</reference>
<gene>
    <name evidence="1" type="ORF">HJO_11302</name>
</gene>
<protein>
    <recommendedName>
        <fullName evidence="3">RNA signal recognition particle 4.5S RNA</fullName>
    </recommendedName>
</protein>
<evidence type="ECO:0008006" key="3">
    <source>
        <dbReference type="Google" id="ProtNLM"/>
    </source>
</evidence>
<sequence length="114" mass="12768">MTYVDGFLIAVQTARKDRYLEVARETAVLFKKHGALSVVENWGSDVPDGKVTSFPMAVKLKPDETVVFSWITWPSKEARDTGMEAVMQEMGTPDDVPFDGQRMIFGGFETIFEA</sequence>